<dbReference type="SUPFAM" id="SSF54909">
    <property type="entry name" value="Dimeric alpha+beta barrel"/>
    <property type="match status" value="1"/>
</dbReference>
<gene>
    <name evidence="2" type="ORF">GCM10010964_40560</name>
</gene>
<dbReference type="AlphaFoldDB" id="A0A8J3ECS2"/>
<proteinExistence type="predicted"/>
<keyword evidence="2" id="KW-0503">Monooxygenase</keyword>
<dbReference type="InterPro" id="IPR011008">
    <property type="entry name" value="Dimeric_a/b-barrel"/>
</dbReference>
<accession>A0A8J3ECS2</accession>
<reference evidence="2 3" key="1">
    <citation type="journal article" date="2014" name="Int. J. Syst. Evol. Microbiol.">
        <title>Complete genome sequence of Corynebacterium casei LMG S-19264T (=DSM 44701T), isolated from a smear-ripened cheese.</title>
        <authorList>
            <consortium name="US DOE Joint Genome Institute (JGI-PGF)"/>
            <person name="Walter F."/>
            <person name="Albersmeier A."/>
            <person name="Kalinowski J."/>
            <person name="Ruckert C."/>
        </authorList>
    </citation>
    <scope>NUCLEOTIDE SEQUENCE [LARGE SCALE GENOMIC DNA]</scope>
    <source>
        <strain evidence="2 3">CGMCC 1.16330</strain>
    </source>
</reference>
<keyword evidence="2" id="KW-0560">Oxidoreductase</keyword>
<evidence type="ECO:0000313" key="2">
    <source>
        <dbReference type="EMBL" id="GGG49100.1"/>
    </source>
</evidence>
<dbReference type="RefSeq" id="WP_188903598.1">
    <property type="nucleotide sequence ID" value="NZ_BMKS01000019.1"/>
</dbReference>
<sequence length="114" mass="13255">MRSGYLPGALAIVVSLRVKPEREAEFLHLLTPVLDAMRHEASFIDAALHRDPEDPTHFMLYETWAARRDLVEVQMKRPYRAAYEARLPELLRESRRATIWQPLRGDFAGLATRR</sequence>
<dbReference type="Proteomes" id="UP000597507">
    <property type="component" value="Unassembled WGS sequence"/>
</dbReference>
<evidence type="ECO:0000313" key="3">
    <source>
        <dbReference type="Proteomes" id="UP000597507"/>
    </source>
</evidence>
<dbReference type="GO" id="GO:0004497">
    <property type="term" value="F:monooxygenase activity"/>
    <property type="evidence" value="ECO:0007669"/>
    <property type="project" value="UniProtKB-KW"/>
</dbReference>
<dbReference type="Gene3D" id="3.30.70.100">
    <property type="match status" value="1"/>
</dbReference>
<evidence type="ECO:0000259" key="1">
    <source>
        <dbReference type="PROSITE" id="PS51725"/>
    </source>
</evidence>
<comment type="caution">
    <text evidence="2">The sequence shown here is derived from an EMBL/GenBank/DDBJ whole genome shotgun (WGS) entry which is preliminary data.</text>
</comment>
<name>A0A8J3ECS2_9PROT</name>
<keyword evidence="3" id="KW-1185">Reference proteome</keyword>
<organism evidence="2 3">
    <name type="scientific">Caldovatus sediminis</name>
    <dbReference type="NCBI Taxonomy" id="2041189"/>
    <lineage>
        <taxon>Bacteria</taxon>
        <taxon>Pseudomonadati</taxon>
        <taxon>Pseudomonadota</taxon>
        <taxon>Alphaproteobacteria</taxon>
        <taxon>Acetobacterales</taxon>
        <taxon>Roseomonadaceae</taxon>
        <taxon>Caldovatus</taxon>
    </lineage>
</organism>
<dbReference type="Pfam" id="PF03992">
    <property type="entry name" value="ABM"/>
    <property type="match status" value="1"/>
</dbReference>
<dbReference type="InterPro" id="IPR007138">
    <property type="entry name" value="ABM_dom"/>
</dbReference>
<feature type="domain" description="ABM" evidence="1">
    <location>
        <begin position="10"/>
        <end position="99"/>
    </location>
</feature>
<protein>
    <submittedName>
        <fullName evidence="2">Antibiotic biosynthesis monooxygenase</fullName>
    </submittedName>
</protein>
<dbReference type="PROSITE" id="PS51725">
    <property type="entry name" value="ABM"/>
    <property type="match status" value="1"/>
</dbReference>
<dbReference type="EMBL" id="BMKS01000019">
    <property type="protein sequence ID" value="GGG49100.1"/>
    <property type="molecule type" value="Genomic_DNA"/>
</dbReference>